<dbReference type="Pfam" id="PF05402">
    <property type="entry name" value="PqqD"/>
    <property type="match status" value="1"/>
</dbReference>
<dbReference type="SUPFAM" id="SSF102114">
    <property type="entry name" value="Radical SAM enzymes"/>
    <property type="match status" value="1"/>
</dbReference>
<dbReference type="OrthoDB" id="9808591at2"/>
<keyword evidence="7" id="KW-0411">Iron-sulfur</keyword>
<evidence type="ECO:0000256" key="7">
    <source>
        <dbReference type="ARBA" id="ARBA00023014"/>
    </source>
</evidence>
<protein>
    <submittedName>
        <fullName evidence="9">Anaerobic sulfatase-maturating enzyme</fullName>
        <ecNumber evidence="9">1.1.99.-</ecNumber>
    </submittedName>
    <submittedName>
        <fullName evidence="10">Radical SAM/SPASM domain-containing protein</fullName>
    </submittedName>
</protein>
<dbReference type="SFLD" id="SFLDG01067">
    <property type="entry name" value="SPASM/twitch_domain_containing"/>
    <property type="match status" value="1"/>
</dbReference>
<dbReference type="SFLD" id="SFLDG01384">
    <property type="entry name" value="thioether_bond_formation_requi"/>
    <property type="match status" value="1"/>
</dbReference>
<evidence type="ECO:0000256" key="5">
    <source>
        <dbReference type="ARBA" id="ARBA00023002"/>
    </source>
</evidence>
<dbReference type="RefSeq" id="WP_025579358.1">
    <property type="nucleotide sequence ID" value="NZ_CZAW01000079.1"/>
</dbReference>
<dbReference type="InterPro" id="IPR023867">
    <property type="entry name" value="Sulphatase_maturase_rSAM"/>
</dbReference>
<evidence type="ECO:0000313" key="11">
    <source>
        <dbReference type="Proteomes" id="UP000095712"/>
    </source>
</evidence>
<comment type="cofactor">
    <cofactor evidence="1">
        <name>[4Fe-4S] cluster</name>
        <dbReference type="ChEBI" id="CHEBI:49883"/>
    </cofactor>
</comment>
<evidence type="ECO:0000256" key="3">
    <source>
        <dbReference type="ARBA" id="ARBA00022691"/>
    </source>
</evidence>
<dbReference type="InterPro" id="IPR007197">
    <property type="entry name" value="rSAM"/>
</dbReference>
<sequence>MKISLNKNVIIKDYETKGLLIDVERADYRKVNSSGLTISKFLNKYGEISVEELLLKLSDLYELPEEVFGEEVQQFLDDMIEKGFFVKDGDYSRIETEETICHQTSNGIWIKVTNRCNLRCSYCYADSGEGEANELTIEEIENLLIELKPKNYNKIVITGGDPLMRKDIVEILKTCKKYGKVQILTNGTIGNAELYREIMEIVDAIQISLDSYEEIHHDKNRGKGSFVRAVNTVKTLTHINNKKVIVAMTPTPDYMPDIVEMIKFCLNMNVRQLHINRFVPYGRAKTFENKLNMEQFYKWVDRGYDFLRNIYINYYKQNKEFIFNIDVSNDLCNQVYSKGRKTSCGVNCNQISIDSNGNVYLCPSLHIEEFELGNIRTDNITEIMEKSKQKYGEIDVEMLSKCKNCEIKYYCGGGCRAIAFNETGDLYGQERNCDNYRNRVFDLMLQ</sequence>
<dbReference type="PROSITE" id="PS01305">
    <property type="entry name" value="MOAA_NIFB_PQQE"/>
    <property type="match status" value="1"/>
</dbReference>
<dbReference type="EMBL" id="CZAW01000079">
    <property type="protein sequence ID" value="CUQ12990.1"/>
    <property type="molecule type" value="Genomic_DNA"/>
</dbReference>
<dbReference type="InterPro" id="IPR008792">
    <property type="entry name" value="PQQD"/>
</dbReference>
<feature type="domain" description="Radical SAM core" evidence="8">
    <location>
        <begin position="102"/>
        <end position="317"/>
    </location>
</feature>
<dbReference type="CDD" id="cd01335">
    <property type="entry name" value="Radical_SAM"/>
    <property type="match status" value="1"/>
</dbReference>
<dbReference type="PANTHER" id="PTHR11228:SF7">
    <property type="entry name" value="PQQA PEPTIDE CYCLASE"/>
    <property type="match status" value="1"/>
</dbReference>
<keyword evidence="5 9" id="KW-0560">Oxidoreductase</keyword>
<dbReference type="PANTHER" id="PTHR11228">
    <property type="entry name" value="RADICAL SAM DOMAIN PROTEIN"/>
    <property type="match status" value="1"/>
</dbReference>
<dbReference type="SMART" id="SM00729">
    <property type="entry name" value="Elp3"/>
    <property type="match status" value="1"/>
</dbReference>
<keyword evidence="3" id="KW-0949">S-adenosyl-L-methionine</keyword>
<keyword evidence="4" id="KW-0479">Metal-binding</keyword>
<dbReference type="Proteomes" id="UP000477156">
    <property type="component" value="Unassembled WGS sequence"/>
</dbReference>
<keyword evidence="6" id="KW-0408">Iron</keyword>
<evidence type="ECO:0000256" key="1">
    <source>
        <dbReference type="ARBA" id="ARBA00001966"/>
    </source>
</evidence>
<reference evidence="9 11" key="1">
    <citation type="submission" date="2015-09" db="EMBL/GenBank/DDBJ databases">
        <authorList>
            <consortium name="Pathogen Informatics"/>
        </authorList>
    </citation>
    <scope>NUCLEOTIDE SEQUENCE [LARGE SCALE GENOMIC DNA]</scope>
    <source>
        <strain evidence="9 11">2789STDY5834911</strain>
    </source>
</reference>
<dbReference type="InterPro" id="IPR000385">
    <property type="entry name" value="MoaA_NifB_PqqE_Fe-S-bd_CS"/>
</dbReference>
<dbReference type="GO" id="GO:0016491">
    <property type="term" value="F:oxidoreductase activity"/>
    <property type="evidence" value="ECO:0007669"/>
    <property type="project" value="UniProtKB-KW"/>
</dbReference>
<proteinExistence type="predicted"/>
<evidence type="ECO:0000256" key="2">
    <source>
        <dbReference type="ARBA" id="ARBA00022485"/>
    </source>
</evidence>
<dbReference type="GeneID" id="75077735"/>
<keyword evidence="2" id="KW-0004">4Fe-4S</keyword>
<evidence type="ECO:0000256" key="6">
    <source>
        <dbReference type="ARBA" id="ARBA00023004"/>
    </source>
</evidence>
<dbReference type="GO" id="GO:0051539">
    <property type="term" value="F:4 iron, 4 sulfur cluster binding"/>
    <property type="evidence" value="ECO:0007669"/>
    <property type="project" value="UniProtKB-KW"/>
</dbReference>
<reference evidence="10 12" key="2">
    <citation type="journal article" date="2019" name="Nat. Med.">
        <title>A library of human gut bacterial isolates paired with longitudinal multiomics data enables mechanistic microbiome research.</title>
        <authorList>
            <person name="Poyet M."/>
            <person name="Groussin M."/>
            <person name="Gibbons S.M."/>
            <person name="Avila-Pacheco J."/>
            <person name="Jiang X."/>
            <person name="Kearney S.M."/>
            <person name="Perrotta A.R."/>
            <person name="Berdy B."/>
            <person name="Zhao S."/>
            <person name="Lieberman T.D."/>
            <person name="Swanson P.K."/>
            <person name="Smith M."/>
            <person name="Roesemann S."/>
            <person name="Alexander J.E."/>
            <person name="Rich S.A."/>
            <person name="Livny J."/>
            <person name="Vlamakis H."/>
            <person name="Clish C."/>
            <person name="Bullock K."/>
            <person name="Deik A."/>
            <person name="Scott J."/>
            <person name="Pierce K.A."/>
            <person name="Xavier R.J."/>
            <person name="Alm E.J."/>
        </authorList>
    </citation>
    <scope>NUCLEOTIDE SEQUENCE [LARGE SCALE GENOMIC DNA]</scope>
    <source>
        <strain evidence="10 12">BIOML-A12</strain>
    </source>
</reference>
<dbReference type="InterPro" id="IPR013785">
    <property type="entry name" value="Aldolase_TIM"/>
</dbReference>
<gene>
    <name evidence="9" type="primary">chuR</name>
    <name evidence="9" type="ORF">ERS852523_04077</name>
    <name evidence="10" type="ORF">GT712_10015</name>
</gene>
<dbReference type="Proteomes" id="UP000095712">
    <property type="component" value="Unassembled WGS sequence"/>
</dbReference>
<dbReference type="NCBIfam" id="TIGR04085">
    <property type="entry name" value="rSAM_more_4Fe4S"/>
    <property type="match status" value="1"/>
</dbReference>
<name>A0A174U040_9FIRM</name>
<evidence type="ECO:0000256" key="4">
    <source>
        <dbReference type="ARBA" id="ARBA00022723"/>
    </source>
</evidence>
<dbReference type="EMBL" id="WWVF01000017">
    <property type="protein sequence ID" value="MZS89398.1"/>
    <property type="molecule type" value="Genomic_DNA"/>
</dbReference>
<dbReference type="PROSITE" id="PS51918">
    <property type="entry name" value="RADICAL_SAM"/>
    <property type="match status" value="1"/>
</dbReference>
<evidence type="ECO:0000259" key="8">
    <source>
        <dbReference type="PROSITE" id="PS51918"/>
    </source>
</evidence>
<dbReference type="GO" id="GO:0032324">
    <property type="term" value="P:molybdopterin cofactor biosynthetic process"/>
    <property type="evidence" value="ECO:0007669"/>
    <property type="project" value="UniProtKB-ARBA"/>
</dbReference>
<dbReference type="GO" id="GO:0046872">
    <property type="term" value="F:metal ion binding"/>
    <property type="evidence" value="ECO:0007669"/>
    <property type="project" value="UniProtKB-KW"/>
</dbReference>
<evidence type="ECO:0000313" key="12">
    <source>
        <dbReference type="Proteomes" id="UP000477156"/>
    </source>
</evidence>
<dbReference type="Gene3D" id="3.20.20.70">
    <property type="entry name" value="Aldolase class I"/>
    <property type="match status" value="1"/>
</dbReference>
<dbReference type="SFLD" id="SFLDS00029">
    <property type="entry name" value="Radical_SAM"/>
    <property type="match status" value="1"/>
</dbReference>
<dbReference type="SFLD" id="SFLDG01386">
    <property type="entry name" value="main_SPASM_domain-containing"/>
    <property type="match status" value="1"/>
</dbReference>
<dbReference type="Pfam" id="PF04055">
    <property type="entry name" value="Radical_SAM"/>
    <property type="match status" value="1"/>
</dbReference>
<accession>A0A174U040</accession>
<dbReference type="InterPro" id="IPR006638">
    <property type="entry name" value="Elp3/MiaA/NifB-like_rSAM"/>
</dbReference>
<dbReference type="InterPro" id="IPR058240">
    <property type="entry name" value="rSAM_sf"/>
</dbReference>
<evidence type="ECO:0000313" key="10">
    <source>
        <dbReference type="EMBL" id="MZS89398.1"/>
    </source>
</evidence>
<dbReference type="Pfam" id="PF13186">
    <property type="entry name" value="SPASM"/>
    <property type="match status" value="1"/>
</dbReference>
<evidence type="ECO:0000313" key="9">
    <source>
        <dbReference type="EMBL" id="CUQ12990.1"/>
    </source>
</evidence>
<dbReference type="InterPro" id="IPR023885">
    <property type="entry name" value="4Fe4S-binding_SPASM_dom"/>
</dbReference>
<dbReference type="EC" id="1.1.99.-" evidence="9"/>
<organism evidence="9 11">
    <name type="scientific">Blautia wexlerae</name>
    <dbReference type="NCBI Taxonomy" id="418240"/>
    <lineage>
        <taxon>Bacteria</taxon>
        <taxon>Bacillati</taxon>
        <taxon>Bacillota</taxon>
        <taxon>Clostridia</taxon>
        <taxon>Lachnospirales</taxon>
        <taxon>Lachnospiraceae</taxon>
        <taxon>Blautia</taxon>
    </lineage>
</organism>
<dbReference type="AlphaFoldDB" id="A0A174U040"/>
<dbReference type="InterPro" id="IPR050377">
    <property type="entry name" value="Radical_SAM_PqqE_MftC-like"/>
</dbReference>